<evidence type="ECO:0000313" key="12">
    <source>
        <dbReference type="Proteomes" id="UP001515480"/>
    </source>
</evidence>
<dbReference type="Gene3D" id="3.40.50.1820">
    <property type="entry name" value="alpha/beta hydrolase"/>
    <property type="match status" value="1"/>
</dbReference>
<dbReference type="PANTHER" id="PTHR42776">
    <property type="entry name" value="SERINE PEPTIDASE S9 FAMILY MEMBER"/>
    <property type="match status" value="1"/>
</dbReference>
<evidence type="ECO:0000259" key="9">
    <source>
        <dbReference type="Pfam" id="PF00326"/>
    </source>
</evidence>
<evidence type="ECO:0000259" key="10">
    <source>
        <dbReference type="Pfam" id="PF19283"/>
    </source>
</evidence>
<evidence type="ECO:0000256" key="8">
    <source>
        <dbReference type="SAM" id="MobiDB-lite"/>
    </source>
</evidence>
<feature type="region of interest" description="Disordered" evidence="8">
    <location>
        <begin position="163"/>
        <end position="183"/>
    </location>
</feature>
<evidence type="ECO:0000256" key="6">
    <source>
        <dbReference type="ARBA" id="ARBA00022490"/>
    </source>
</evidence>
<dbReference type="InterPro" id="IPR045550">
    <property type="entry name" value="AARE_N"/>
</dbReference>
<dbReference type="InterPro" id="IPR029058">
    <property type="entry name" value="AB_hydrolase_fold"/>
</dbReference>
<evidence type="ECO:0000313" key="11">
    <source>
        <dbReference type="EMBL" id="KAL1500278.1"/>
    </source>
</evidence>
<comment type="catalytic activity">
    <reaction evidence="1">
        <text>Cleavage of an N-acetyl or N-formyl amino acid from the N-terminus of a polypeptide.</text>
        <dbReference type="EC" id="3.4.19.1"/>
    </reaction>
</comment>
<evidence type="ECO:0000256" key="1">
    <source>
        <dbReference type="ARBA" id="ARBA00000721"/>
    </source>
</evidence>
<comment type="similarity">
    <text evidence="3">Belongs to the peptidase S9C family.</text>
</comment>
<feature type="domain" description="Peptidase S9 prolyl oligopeptidase catalytic" evidence="9">
    <location>
        <begin position="542"/>
        <end position="760"/>
    </location>
</feature>
<evidence type="ECO:0000256" key="7">
    <source>
        <dbReference type="ARBA" id="ARBA00022801"/>
    </source>
</evidence>
<protein>
    <recommendedName>
        <fullName evidence="5">acylaminoacyl-peptidase</fullName>
        <ecNumber evidence="5">3.4.19.1</ecNumber>
    </recommendedName>
</protein>
<sequence>MPLTPPALPKLHEALFAGPLGRKYTATLSPRAEDLLLALTWSQPELQTGSSSPHCRLFAAGPRGAVEVAPAFQLDPAVKSTVKFKPDSAAAELEVRLSSCTAKEGNSAVAEIWSAGVRLARRSLADKAGGTVLPTAIFGRPAFSPSGQRVAWIAERADTRQKVSGYWPPPKDGAAEKDEKESARPFGKFEMRRNLGETIGVGGSVIVCWDWQSDSIKVLEAAPLLPPGTLGASEAAVPAQLQFDGSEDGLIFGCHLLPSRLPGLSACLNRRSALFHYILSSEGASCLTDGLYSAMMPRLSPDGRVLAFVAIPDAFGSHATNVEVRTMEWPRDTAASAREARVVVPKVARANADDGFTGFCGFHPQLDGLAWLGARDSPMATSLIFPSINNAEHTVFVCEDTAPTPSTSSASAPRRLTPPSFVDGSTELLAAGYDAFVVQCSALNRPITVWMCALNAHGVVWHLIADAADTKSLPPAAAGASQEISSQVEQLSSAQVTRVRLPHDQGGAEALLVLPKDAKDGASFPWVLRPHGGPHSSALNAFSLQDALLVASGVALIMPNYRGSIGYGDEFIDALLGHAGEMDVDDCAALVRLALETHPSLLDPSRGACYGGSHGGFLTAWLLGAPRHKSLFKCGALWNPVVDLPAMLGTTDIPEWCAAEAYASCELKWPVSSAQYAKLQKASPISMVNEVTVPVLMLLGLGDKRVPPSQGLQFVAALLEQPNAPQVDCLEYAGEGHAIAGTEAQAHAVQSVVSWLVGQLRPTDAPSSVD</sequence>
<comment type="subcellular location">
    <subcellularLocation>
        <location evidence="2">Cytoplasm</location>
    </subcellularLocation>
</comment>
<keyword evidence="7" id="KW-0378">Hydrolase</keyword>
<feature type="compositionally biased region" description="Basic and acidic residues" evidence="8">
    <location>
        <begin position="173"/>
        <end position="183"/>
    </location>
</feature>
<gene>
    <name evidence="11" type="ORF">AB1Y20_012945</name>
</gene>
<dbReference type="AlphaFoldDB" id="A0AB34IMS8"/>
<proteinExistence type="inferred from homology"/>
<dbReference type="SUPFAM" id="SSF53474">
    <property type="entry name" value="alpha/beta-Hydrolases"/>
    <property type="match status" value="1"/>
</dbReference>
<dbReference type="PANTHER" id="PTHR42776:SF4">
    <property type="entry name" value="ACYLAMINO-ACID-RELEASING ENZYME"/>
    <property type="match status" value="1"/>
</dbReference>
<accession>A0AB34IMS8</accession>
<feature type="domain" description="Acylamino-acid-releasing enzyme N-terminal" evidence="10">
    <location>
        <begin position="101"/>
        <end position="359"/>
    </location>
</feature>
<keyword evidence="12" id="KW-1185">Reference proteome</keyword>
<dbReference type="EC" id="3.4.19.1" evidence="5"/>
<comment type="caution">
    <text evidence="11">The sequence shown here is derived from an EMBL/GenBank/DDBJ whole genome shotgun (WGS) entry which is preliminary data.</text>
</comment>
<dbReference type="Pfam" id="PF00326">
    <property type="entry name" value="Peptidase_S9"/>
    <property type="match status" value="1"/>
</dbReference>
<evidence type="ECO:0000256" key="3">
    <source>
        <dbReference type="ARBA" id="ARBA00010040"/>
    </source>
</evidence>
<name>A0AB34IMS8_PRYPA</name>
<keyword evidence="6" id="KW-0963">Cytoplasm</keyword>
<evidence type="ECO:0000256" key="5">
    <source>
        <dbReference type="ARBA" id="ARBA00012917"/>
    </source>
</evidence>
<comment type="subunit">
    <text evidence="4">Homotetramer.</text>
</comment>
<organism evidence="11 12">
    <name type="scientific">Prymnesium parvum</name>
    <name type="common">Toxic golden alga</name>
    <dbReference type="NCBI Taxonomy" id="97485"/>
    <lineage>
        <taxon>Eukaryota</taxon>
        <taxon>Haptista</taxon>
        <taxon>Haptophyta</taxon>
        <taxon>Prymnesiophyceae</taxon>
        <taxon>Prymnesiales</taxon>
        <taxon>Prymnesiaceae</taxon>
        <taxon>Prymnesium</taxon>
    </lineage>
</organism>
<dbReference type="InterPro" id="IPR001375">
    <property type="entry name" value="Peptidase_S9_cat"/>
</dbReference>
<dbReference type="EMBL" id="JBGBPQ010000023">
    <property type="protein sequence ID" value="KAL1500278.1"/>
    <property type="molecule type" value="Genomic_DNA"/>
</dbReference>
<evidence type="ECO:0000256" key="4">
    <source>
        <dbReference type="ARBA" id="ARBA00011881"/>
    </source>
</evidence>
<dbReference type="Proteomes" id="UP001515480">
    <property type="component" value="Unassembled WGS sequence"/>
</dbReference>
<reference evidence="11 12" key="1">
    <citation type="journal article" date="2024" name="Science">
        <title>Giant polyketide synthase enzymes in the biosynthesis of giant marine polyether toxins.</title>
        <authorList>
            <person name="Fallon T.R."/>
            <person name="Shende V.V."/>
            <person name="Wierzbicki I.H."/>
            <person name="Pendleton A.L."/>
            <person name="Watervoot N.F."/>
            <person name="Auber R.P."/>
            <person name="Gonzalez D.J."/>
            <person name="Wisecaver J.H."/>
            <person name="Moore B.S."/>
        </authorList>
    </citation>
    <scope>NUCLEOTIDE SEQUENCE [LARGE SCALE GENOMIC DNA]</scope>
    <source>
        <strain evidence="11 12">12B1</strain>
    </source>
</reference>
<dbReference type="GO" id="GO:0004252">
    <property type="term" value="F:serine-type endopeptidase activity"/>
    <property type="evidence" value="ECO:0007669"/>
    <property type="project" value="TreeGrafter"/>
</dbReference>
<evidence type="ECO:0000256" key="2">
    <source>
        <dbReference type="ARBA" id="ARBA00004496"/>
    </source>
</evidence>
<dbReference type="GO" id="GO:0006508">
    <property type="term" value="P:proteolysis"/>
    <property type="evidence" value="ECO:0007669"/>
    <property type="project" value="InterPro"/>
</dbReference>
<dbReference type="Pfam" id="PF19283">
    <property type="entry name" value="APEH_N"/>
    <property type="match status" value="1"/>
</dbReference>